<gene>
    <name evidence="3" type="ORF">GGQ87_002247</name>
</gene>
<evidence type="ECO:0000313" key="4">
    <source>
        <dbReference type="Proteomes" id="UP000587415"/>
    </source>
</evidence>
<feature type="signal peptide" evidence="2">
    <location>
        <begin position="1"/>
        <end position="22"/>
    </location>
</feature>
<feature type="region of interest" description="Disordered" evidence="1">
    <location>
        <begin position="72"/>
        <end position="97"/>
    </location>
</feature>
<keyword evidence="4" id="KW-1185">Reference proteome</keyword>
<dbReference type="RefSeq" id="WP_168047836.1">
    <property type="nucleotide sequence ID" value="NZ_JAATJM010000002.1"/>
</dbReference>
<protein>
    <submittedName>
        <fullName evidence="3">Uncharacterized protein</fullName>
    </submittedName>
</protein>
<proteinExistence type="predicted"/>
<accession>A0A7X5YL56</accession>
<organism evidence="3 4">
    <name type="scientific">Brevundimonas alba</name>
    <dbReference type="NCBI Taxonomy" id="74314"/>
    <lineage>
        <taxon>Bacteria</taxon>
        <taxon>Pseudomonadati</taxon>
        <taxon>Pseudomonadota</taxon>
        <taxon>Alphaproteobacteria</taxon>
        <taxon>Caulobacterales</taxon>
        <taxon>Caulobacteraceae</taxon>
        <taxon>Brevundimonas</taxon>
    </lineage>
</organism>
<dbReference type="PROSITE" id="PS51257">
    <property type="entry name" value="PROKAR_LIPOPROTEIN"/>
    <property type="match status" value="1"/>
</dbReference>
<dbReference type="EMBL" id="JAATJM010000002">
    <property type="protein sequence ID" value="NJC41952.1"/>
    <property type="molecule type" value="Genomic_DNA"/>
</dbReference>
<evidence type="ECO:0000256" key="1">
    <source>
        <dbReference type="SAM" id="MobiDB-lite"/>
    </source>
</evidence>
<comment type="caution">
    <text evidence="3">The sequence shown here is derived from an EMBL/GenBank/DDBJ whole genome shotgun (WGS) entry which is preliminary data.</text>
</comment>
<evidence type="ECO:0000256" key="2">
    <source>
        <dbReference type="SAM" id="SignalP"/>
    </source>
</evidence>
<name>A0A7X5YL56_9CAUL</name>
<evidence type="ECO:0000313" key="3">
    <source>
        <dbReference type="EMBL" id="NJC41952.1"/>
    </source>
</evidence>
<dbReference type="Proteomes" id="UP000587415">
    <property type="component" value="Unassembled WGS sequence"/>
</dbReference>
<reference evidence="3 4" key="1">
    <citation type="submission" date="2020-03" db="EMBL/GenBank/DDBJ databases">
        <title>Genomic Encyclopedia of Type Strains, Phase IV (KMG-IV): sequencing the most valuable type-strain genomes for metagenomic binning, comparative biology and taxonomic classification.</title>
        <authorList>
            <person name="Goeker M."/>
        </authorList>
    </citation>
    <scope>NUCLEOTIDE SEQUENCE [LARGE SCALE GENOMIC DNA]</scope>
    <source>
        <strain evidence="3 4">DSM 4736</strain>
    </source>
</reference>
<keyword evidence="2" id="KW-0732">Signal</keyword>
<feature type="chain" id="PRO_5031549763" evidence="2">
    <location>
        <begin position="23"/>
        <end position="97"/>
    </location>
</feature>
<sequence>MNTLKSTVALAATAALALGAVACTPADNNADTTAETAAPASTTTIVEREVPAAPVVVEREVPVATPPVVIERDSRRDGDSTTVRAGSNGIEVETTNR</sequence>
<dbReference type="AlphaFoldDB" id="A0A7X5YL56"/>